<dbReference type="Proteomes" id="UP001157355">
    <property type="component" value="Unassembled WGS sequence"/>
</dbReference>
<accession>A0AA37X3V1</accession>
<evidence type="ECO:0000313" key="5">
    <source>
        <dbReference type="EMBL" id="GLS88715.1"/>
    </source>
</evidence>
<dbReference type="FunFam" id="3.40.50.720:FF:000084">
    <property type="entry name" value="Short-chain dehydrogenase reductase"/>
    <property type="match status" value="1"/>
</dbReference>
<dbReference type="InterPro" id="IPR002347">
    <property type="entry name" value="SDR_fam"/>
</dbReference>
<dbReference type="Pfam" id="PF00106">
    <property type="entry name" value="adh_short"/>
    <property type="match status" value="1"/>
</dbReference>
<evidence type="ECO:0000313" key="6">
    <source>
        <dbReference type="Proteomes" id="UP001157355"/>
    </source>
</evidence>
<dbReference type="GO" id="GO:0016491">
    <property type="term" value="F:oxidoreductase activity"/>
    <property type="evidence" value="ECO:0007669"/>
    <property type="project" value="UniProtKB-KW"/>
</dbReference>
<comment type="similarity">
    <text evidence="1 3">Belongs to the short-chain dehydrogenases/reductases (SDR) family.</text>
</comment>
<dbReference type="SMART" id="SM00822">
    <property type="entry name" value="PKS_KR"/>
    <property type="match status" value="1"/>
</dbReference>
<dbReference type="CDD" id="cd05233">
    <property type="entry name" value="SDR_c"/>
    <property type="match status" value="1"/>
</dbReference>
<reference evidence="5 6" key="1">
    <citation type="journal article" date="2014" name="Int. J. Syst. Evol. Microbiol.">
        <title>Complete genome sequence of Corynebacterium casei LMG S-19264T (=DSM 44701T), isolated from a smear-ripened cheese.</title>
        <authorList>
            <consortium name="US DOE Joint Genome Institute (JGI-PGF)"/>
            <person name="Walter F."/>
            <person name="Albersmeier A."/>
            <person name="Kalinowski J."/>
            <person name="Ruckert C."/>
        </authorList>
    </citation>
    <scope>NUCLEOTIDE SEQUENCE [LARGE SCALE GENOMIC DNA]</scope>
    <source>
        <strain evidence="5 6">NBRC 111766</strain>
    </source>
</reference>
<dbReference type="PANTHER" id="PTHR43669">
    <property type="entry name" value="5-KETO-D-GLUCONATE 5-REDUCTASE"/>
    <property type="match status" value="1"/>
</dbReference>
<dbReference type="RefSeq" id="WP_284326794.1">
    <property type="nucleotide sequence ID" value="NZ_BSPP01000017.1"/>
</dbReference>
<dbReference type="AlphaFoldDB" id="A0AA37X3V1"/>
<dbReference type="InterPro" id="IPR020904">
    <property type="entry name" value="Sc_DH/Rdtase_CS"/>
</dbReference>
<dbReference type="Gene3D" id="3.40.50.720">
    <property type="entry name" value="NAD(P)-binding Rossmann-like Domain"/>
    <property type="match status" value="1"/>
</dbReference>
<keyword evidence="2" id="KW-0560">Oxidoreductase</keyword>
<dbReference type="InterPro" id="IPR057326">
    <property type="entry name" value="KR_dom"/>
</dbReference>
<evidence type="ECO:0000259" key="4">
    <source>
        <dbReference type="SMART" id="SM00822"/>
    </source>
</evidence>
<evidence type="ECO:0000256" key="2">
    <source>
        <dbReference type="ARBA" id="ARBA00023002"/>
    </source>
</evidence>
<dbReference type="PRINTS" id="PR00080">
    <property type="entry name" value="SDRFAMILY"/>
</dbReference>
<sequence length="258" mass="26247">MQAADLQGKVVAITGASRGIGAATARAFAAAGAKVALLARSGAEIEALAAEIGTTALGGTAWARVCDVADGADVQAALTEVQARFGRLDVLINNAGVIEPIAKLAEAGVEAFSTAIDINLKGVFHGMRAALPIMRAQGAGTIITVSSGAAVNPMEGWGGYCASKAGALMLTRVAHLEEAAQGIRVLGMSPGTVATDMQVKIKASGVNPVSQLDFAVHIPADWPAKCLLWMCGAAADDYLGRDVSLRDETVRRAVGLIA</sequence>
<keyword evidence="6" id="KW-1185">Reference proteome</keyword>
<name>A0AA37X3V1_9RHOB</name>
<proteinExistence type="inferred from homology"/>
<dbReference type="InterPro" id="IPR036291">
    <property type="entry name" value="NAD(P)-bd_dom_sf"/>
</dbReference>
<dbReference type="PROSITE" id="PS00061">
    <property type="entry name" value="ADH_SHORT"/>
    <property type="match status" value="1"/>
</dbReference>
<feature type="domain" description="Ketoreductase" evidence="4">
    <location>
        <begin position="9"/>
        <end position="197"/>
    </location>
</feature>
<dbReference type="SUPFAM" id="SSF51735">
    <property type="entry name" value="NAD(P)-binding Rossmann-fold domains"/>
    <property type="match status" value="1"/>
</dbReference>
<evidence type="ECO:0000256" key="3">
    <source>
        <dbReference type="RuleBase" id="RU000363"/>
    </source>
</evidence>
<dbReference type="EMBL" id="BSPP01000017">
    <property type="protein sequence ID" value="GLS88715.1"/>
    <property type="molecule type" value="Genomic_DNA"/>
</dbReference>
<evidence type="ECO:0000256" key="1">
    <source>
        <dbReference type="ARBA" id="ARBA00006484"/>
    </source>
</evidence>
<dbReference type="PRINTS" id="PR00081">
    <property type="entry name" value="GDHRDH"/>
</dbReference>
<protein>
    <submittedName>
        <fullName evidence="5">Short-chain dehydrogenase</fullName>
    </submittedName>
</protein>
<comment type="caution">
    <text evidence="5">The sequence shown here is derived from an EMBL/GenBank/DDBJ whole genome shotgun (WGS) entry which is preliminary data.</text>
</comment>
<dbReference type="PANTHER" id="PTHR43669:SF3">
    <property type="entry name" value="ALCOHOL DEHYDROGENASE, PUTATIVE (AFU_ORTHOLOGUE AFUA_3G03445)-RELATED"/>
    <property type="match status" value="1"/>
</dbReference>
<gene>
    <name evidence="5" type="ORF">GCM10010873_36890</name>
</gene>
<organism evidence="5 6">
    <name type="scientific">Cypionkella aquatica</name>
    <dbReference type="NCBI Taxonomy" id="1756042"/>
    <lineage>
        <taxon>Bacteria</taxon>
        <taxon>Pseudomonadati</taxon>
        <taxon>Pseudomonadota</taxon>
        <taxon>Alphaproteobacteria</taxon>
        <taxon>Rhodobacterales</taxon>
        <taxon>Paracoccaceae</taxon>
        <taxon>Cypionkella</taxon>
    </lineage>
</organism>